<comment type="cofactor">
    <cofactor evidence="1">
        <name>Mg(2+)</name>
        <dbReference type="ChEBI" id="CHEBI:18420"/>
    </cofactor>
</comment>
<protein>
    <recommendedName>
        <fullName evidence="4">Nudix hydrolase domain-containing protein</fullName>
    </recommendedName>
</protein>
<evidence type="ECO:0000313" key="5">
    <source>
        <dbReference type="EMBL" id="KYO65509.1"/>
    </source>
</evidence>
<dbReference type="PANTHER" id="PTHR43046">
    <property type="entry name" value="GDP-MANNOSE MANNOSYL HYDROLASE"/>
    <property type="match status" value="1"/>
</dbReference>
<dbReference type="AlphaFoldDB" id="A0A162MEV4"/>
<reference evidence="5 6" key="1">
    <citation type="submission" date="2015-12" db="EMBL/GenBank/DDBJ databases">
        <title>Draft genome of Thermovenabulum gondwanense isolated from a red thermophilic microbial mat colonisisng an outflow channel of a bore well.</title>
        <authorList>
            <person name="Patel B.K."/>
        </authorList>
    </citation>
    <scope>NUCLEOTIDE SEQUENCE [LARGE SCALE GENOMIC DNA]</scope>
    <source>
        <strain evidence="5 6">R270</strain>
    </source>
</reference>
<dbReference type="OrthoDB" id="9810648at2"/>
<evidence type="ECO:0000313" key="6">
    <source>
        <dbReference type="Proteomes" id="UP000075737"/>
    </source>
</evidence>
<dbReference type="InterPro" id="IPR000086">
    <property type="entry name" value="NUDIX_hydrolase_dom"/>
</dbReference>
<dbReference type="Gene3D" id="3.90.79.10">
    <property type="entry name" value="Nucleoside Triphosphate Pyrophosphohydrolase"/>
    <property type="match status" value="1"/>
</dbReference>
<evidence type="ECO:0000256" key="1">
    <source>
        <dbReference type="ARBA" id="ARBA00001946"/>
    </source>
</evidence>
<gene>
    <name evidence="5" type="ORF">ATZ99_15450</name>
</gene>
<evidence type="ECO:0000256" key="3">
    <source>
        <dbReference type="RuleBase" id="RU003476"/>
    </source>
</evidence>
<dbReference type="RefSeq" id="WP_068748665.1">
    <property type="nucleotide sequence ID" value="NZ_LOHZ01000033.1"/>
</dbReference>
<keyword evidence="2 3" id="KW-0378">Hydrolase</keyword>
<name>A0A162MEV4_9FIRM</name>
<dbReference type="InterPro" id="IPR020476">
    <property type="entry name" value="Nudix_hydrolase"/>
</dbReference>
<proteinExistence type="inferred from homology"/>
<evidence type="ECO:0000256" key="2">
    <source>
        <dbReference type="ARBA" id="ARBA00022801"/>
    </source>
</evidence>
<keyword evidence="6" id="KW-1185">Reference proteome</keyword>
<comment type="similarity">
    <text evidence="3">Belongs to the Nudix hydrolase family.</text>
</comment>
<comment type="caution">
    <text evidence="5">The sequence shown here is derived from an EMBL/GenBank/DDBJ whole genome shotgun (WGS) entry which is preliminary data.</text>
</comment>
<dbReference type="Pfam" id="PF00293">
    <property type="entry name" value="NUDIX"/>
    <property type="match status" value="1"/>
</dbReference>
<dbReference type="InterPro" id="IPR015797">
    <property type="entry name" value="NUDIX_hydrolase-like_dom_sf"/>
</dbReference>
<dbReference type="Proteomes" id="UP000075737">
    <property type="component" value="Unassembled WGS sequence"/>
</dbReference>
<dbReference type="GO" id="GO:0016787">
    <property type="term" value="F:hydrolase activity"/>
    <property type="evidence" value="ECO:0007669"/>
    <property type="project" value="UniProtKB-KW"/>
</dbReference>
<feature type="domain" description="Nudix hydrolase" evidence="4">
    <location>
        <begin position="1"/>
        <end position="150"/>
    </location>
</feature>
<evidence type="ECO:0000259" key="4">
    <source>
        <dbReference type="PROSITE" id="PS51462"/>
    </source>
</evidence>
<dbReference type="PRINTS" id="PR00502">
    <property type="entry name" value="NUDIXFAMILY"/>
</dbReference>
<organism evidence="5 6">
    <name type="scientific">Thermovenabulum gondwanense</name>
    <dbReference type="NCBI Taxonomy" id="520767"/>
    <lineage>
        <taxon>Bacteria</taxon>
        <taxon>Bacillati</taxon>
        <taxon>Bacillota</taxon>
        <taxon>Clostridia</taxon>
        <taxon>Thermosediminibacterales</taxon>
        <taxon>Thermosediminibacteraceae</taxon>
        <taxon>Thermovenabulum</taxon>
    </lineage>
</organism>
<dbReference type="PROSITE" id="PS00893">
    <property type="entry name" value="NUDIX_BOX"/>
    <property type="match status" value="1"/>
</dbReference>
<accession>A0A162MEV4</accession>
<dbReference type="SUPFAM" id="SSF55811">
    <property type="entry name" value="Nudix"/>
    <property type="match status" value="1"/>
</dbReference>
<dbReference type="PROSITE" id="PS51462">
    <property type="entry name" value="NUDIX"/>
    <property type="match status" value="1"/>
</dbReference>
<sequence length="164" mass="19155">MIKLRAGIVLIENEKILLIHHNLSIRMYKPHYKNSNVIKDYWVFPGGEVLHGETLEACAKRETLEETGIVVEIGPLLFFGETIWPDGNRHIVNFFFAAKRINGEVIKPKQPLPDEKFDMPSFVPLSKINEITLLPDIKTYIKRIYEGEKFRRVYLKNMWKDIST</sequence>
<dbReference type="InterPro" id="IPR020084">
    <property type="entry name" value="NUDIX_hydrolase_CS"/>
</dbReference>
<dbReference type="EMBL" id="LOHZ01000033">
    <property type="protein sequence ID" value="KYO65509.1"/>
    <property type="molecule type" value="Genomic_DNA"/>
</dbReference>
<dbReference type="PANTHER" id="PTHR43046:SF16">
    <property type="entry name" value="ADP-RIBOSE PYROPHOSPHATASE YJHB-RELATED"/>
    <property type="match status" value="1"/>
</dbReference>
<dbReference type="STRING" id="520767.ATZ99_15450"/>